<keyword evidence="4 7" id="KW-0812">Transmembrane</keyword>
<feature type="transmembrane region" description="Helical" evidence="7">
    <location>
        <begin position="297"/>
        <end position="318"/>
    </location>
</feature>
<evidence type="ECO:0000256" key="6">
    <source>
        <dbReference type="ARBA" id="ARBA00023136"/>
    </source>
</evidence>
<dbReference type="SUPFAM" id="SSF48317">
    <property type="entry name" value="Acid phosphatase/Vanadium-dependent haloperoxidase"/>
    <property type="match status" value="1"/>
</dbReference>
<gene>
    <name evidence="9" type="ORF">A3I40_00410</name>
</gene>
<feature type="transmembrane region" description="Helical" evidence="7">
    <location>
        <begin position="211"/>
        <end position="238"/>
    </location>
</feature>
<dbReference type="InterPro" id="IPR025902">
    <property type="entry name" value="LssY-like-C_dom"/>
</dbReference>
<dbReference type="Pfam" id="PF09335">
    <property type="entry name" value="VTT_dom"/>
    <property type="match status" value="1"/>
</dbReference>
<evidence type="ECO:0000256" key="4">
    <source>
        <dbReference type="ARBA" id="ARBA00022692"/>
    </source>
</evidence>
<comment type="subcellular location">
    <subcellularLocation>
        <location evidence="1">Cell membrane</location>
        <topology evidence="1">Multi-pass membrane protein</topology>
    </subcellularLocation>
</comment>
<feature type="transmembrane region" description="Helical" evidence="7">
    <location>
        <begin position="399"/>
        <end position="416"/>
    </location>
</feature>
<feature type="transmembrane region" description="Helical" evidence="7">
    <location>
        <begin position="139"/>
        <end position="161"/>
    </location>
</feature>
<feature type="domain" description="Phosphatidic acid phosphatase type 2/haloperoxidase" evidence="8">
    <location>
        <begin position="297"/>
        <end position="410"/>
    </location>
</feature>
<dbReference type="InterPro" id="IPR032818">
    <property type="entry name" value="DedA-like"/>
</dbReference>
<feature type="transmembrane region" description="Helical" evidence="7">
    <location>
        <begin position="103"/>
        <end position="127"/>
    </location>
</feature>
<evidence type="ECO:0000256" key="7">
    <source>
        <dbReference type="SAM" id="Phobius"/>
    </source>
</evidence>
<evidence type="ECO:0000256" key="5">
    <source>
        <dbReference type="ARBA" id="ARBA00022989"/>
    </source>
</evidence>
<dbReference type="GO" id="GO:0005886">
    <property type="term" value="C:plasma membrane"/>
    <property type="evidence" value="ECO:0007669"/>
    <property type="project" value="UniProtKB-SubCell"/>
</dbReference>
<feature type="non-terminal residue" evidence="9">
    <location>
        <position position="1"/>
    </location>
</feature>
<organism evidence="9 10">
    <name type="scientific">Candidatus Uhrbacteria bacterium RIFCSPLOWO2_02_FULL_48_12</name>
    <dbReference type="NCBI Taxonomy" id="1802407"/>
    <lineage>
        <taxon>Bacteria</taxon>
        <taxon>Candidatus Uhriibacteriota</taxon>
    </lineage>
</organism>
<feature type="transmembrane region" description="Helical" evidence="7">
    <location>
        <begin position="20"/>
        <end position="40"/>
    </location>
</feature>
<sequence length="678" mass="75839">VIVLFSGFLAEQWPLSFDVRVLMVLVALGCFFGAVTSYLLGRFYGPPFFSDRSFFLKRQYLVRAQQYFAAYGGKSIFSGNFLGPLRSLVPFVAGMSEMGIWRFIFWSASASAVWSFLFVGLGYFLGASWEAVELWGTRLTVFLFGLAVVIVLNWLVGRFLVRHERQVRAFLLSISRSVISGLAENEYIANFIERHPRFIQFMRKRFSPYEVLGLSFSFSLILSVVILGYLLVLIHAVVVRGPLIELDNRLLELVMFVRDPIINRLMLYATNLAGWPVLGFMAALSVFLLWRRSWLRLMVFLIGAASASGAHFLLKMIFDRPRPNAGQALILASSASFPSGHAIISFVFYGFLAYVIVGYVRSWRTKIAVVLSAVFVIGLVGVSRIYLGVHWPSDVLGGYLLGAWWLVGMITVIYLYENFISPVSPAADRTRPLSFLTIEKIIVAAAIAAAVWFYWFYTAGHPLQTIVIGEVEILSRKTISELTIQELNSLNKTTETLRGRTQTPVNIIVVGSRQEFEKSFRGAGWQIADPATIDNIIATVRSSLANTAYPAAPISPSFYSGRVQDIGVEKETSLKSARQRHHARFWLAPLVLADGTDVWLGTASFDNGVAYSPVLKFPTHTISPDIDSERDFIRDDLFAVGFIAREEEIVFNEPTLGTSGVGAPFFTDGRVRVLWLKN</sequence>
<reference evidence="9 10" key="1">
    <citation type="journal article" date="2016" name="Nat. Commun.">
        <title>Thousands of microbial genomes shed light on interconnected biogeochemical processes in an aquifer system.</title>
        <authorList>
            <person name="Anantharaman K."/>
            <person name="Brown C.T."/>
            <person name="Hug L.A."/>
            <person name="Sharon I."/>
            <person name="Castelle C.J."/>
            <person name="Probst A.J."/>
            <person name="Thomas B.C."/>
            <person name="Singh A."/>
            <person name="Wilkins M.J."/>
            <person name="Karaoz U."/>
            <person name="Brodie E.L."/>
            <person name="Williams K.H."/>
            <person name="Hubbard S.S."/>
            <person name="Banfield J.F."/>
        </authorList>
    </citation>
    <scope>NUCLEOTIDE SEQUENCE [LARGE SCALE GENOMIC DNA]</scope>
</reference>
<evidence type="ECO:0000259" key="8">
    <source>
        <dbReference type="SMART" id="SM00014"/>
    </source>
</evidence>
<dbReference type="STRING" id="1802407.A3I40_00410"/>
<dbReference type="CDD" id="cd03392">
    <property type="entry name" value="PAP2_like_2"/>
    <property type="match status" value="1"/>
</dbReference>
<dbReference type="EMBL" id="MGEP01000055">
    <property type="protein sequence ID" value="OGL85983.1"/>
    <property type="molecule type" value="Genomic_DNA"/>
</dbReference>
<feature type="transmembrane region" description="Helical" evidence="7">
    <location>
        <begin position="367"/>
        <end position="387"/>
    </location>
</feature>
<proteinExistence type="inferred from homology"/>
<keyword evidence="6 7" id="KW-0472">Membrane</keyword>
<dbReference type="Pfam" id="PF01569">
    <property type="entry name" value="PAP2"/>
    <property type="match status" value="1"/>
</dbReference>
<feature type="transmembrane region" description="Helical" evidence="7">
    <location>
        <begin position="265"/>
        <end position="290"/>
    </location>
</feature>
<feature type="transmembrane region" description="Helical" evidence="7">
    <location>
        <begin position="338"/>
        <end position="360"/>
    </location>
</feature>
<dbReference type="InterPro" id="IPR000326">
    <property type="entry name" value="PAP2/HPO"/>
</dbReference>
<dbReference type="Pfam" id="PF14067">
    <property type="entry name" value="LssY_C"/>
    <property type="match status" value="1"/>
</dbReference>
<feature type="transmembrane region" description="Helical" evidence="7">
    <location>
        <begin position="437"/>
        <end position="457"/>
    </location>
</feature>
<dbReference type="InterPro" id="IPR032816">
    <property type="entry name" value="VTT_dom"/>
</dbReference>
<dbReference type="PANTHER" id="PTHR30353">
    <property type="entry name" value="INNER MEMBRANE PROTEIN DEDA-RELATED"/>
    <property type="match status" value="1"/>
</dbReference>
<evidence type="ECO:0000313" key="10">
    <source>
        <dbReference type="Proteomes" id="UP000178723"/>
    </source>
</evidence>
<keyword evidence="5 7" id="KW-1133">Transmembrane helix</keyword>
<evidence type="ECO:0000256" key="2">
    <source>
        <dbReference type="ARBA" id="ARBA00010792"/>
    </source>
</evidence>
<evidence type="ECO:0000256" key="1">
    <source>
        <dbReference type="ARBA" id="ARBA00004651"/>
    </source>
</evidence>
<accession>A0A1F7V678</accession>
<comment type="similarity">
    <text evidence="2">Belongs to the DedA family.</text>
</comment>
<name>A0A1F7V678_9BACT</name>
<dbReference type="SMART" id="SM00014">
    <property type="entry name" value="acidPPc"/>
    <property type="match status" value="1"/>
</dbReference>
<evidence type="ECO:0000313" key="9">
    <source>
        <dbReference type="EMBL" id="OGL85983.1"/>
    </source>
</evidence>
<dbReference type="AlphaFoldDB" id="A0A1F7V678"/>
<protein>
    <recommendedName>
        <fullName evidence="8">Phosphatidic acid phosphatase type 2/haloperoxidase domain-containing protein</fullName>
    </recommendedName>
</protein>
<keyword evidence="3" id="KW-1003">Cell membrane</keyword>
<dbReference type="Gene3D" id="1.20.144.10">
    <property type="entry name" value="Phosphatidic acid phosphatase type 2/haloperoxidase"/>
    <property type="match status" value="1"/>
</dbReference>
<comment type="caution">
    <text evidence="9">The sequence shown here is derived from an EMBL/GenBank/DDBJ whole genome shotgun (WGS) entry which is preliminary data.</text>
</comment>
<dbReference type="InterPro" id="IPR036938">
    <property type="entry name" value="PAP2/HPO_sf"/>
</dbReference>
<dbReference type="Proteomes" id="UP000178723">
    <property type="component" value="Unassembled WGS sequence"/>
</dbReference>
<evidence type="ECO:0000256" key="3">
    <source>
        <dbReference type="ARBA" id="ARBA00022475"/>
    </source>
</evidence>
<dbReference type="PANTHER" id="PTHR30353:SF15">
    <property type="entry name" value="INNER MEMBRANE PROTEIN YABI"/>
    <property type="match status" value="1"/>
</dbReference>